<name>A0ABT5YGE5_9GAMM</name>
<proteinExistence type="predicted"/>
<dbReference type="RefSeq" id="WP_275710428.1">
    <property type="nucleotide sequence ID" value="NZ_JANCMW010000048.1"/>
</dbReference>
<dbReference type="Proteomes" id="UP001143391">
    <property type="component" value="Unassembled WGS sequence"/>
</dbReference>
<accession>A0ABT5YGE5</accession>
<sequence>MTNLTETGFGYTDGDVDTNIHNNGPTLNDLAAQRYSRRATLQRGGAAIVAATMGGSVLAACDSKV</sequence>
<evidence type="ECO:0000313" key="1">
    <source>
        <dbReference type="EMBL" id="MDF0752780.1"/>
    </source>
</evidence>
<organism evidence="1 2">
    <name type="scientific">Marinobacter iranensis</name>
    <dbReference type="NCBI Taxonomy" id="2962607"/>
    <lineage>
        <taxon>Bacteria</taxon>
        <taxon>Pseudomonadati</taxon>
        <taxon>Pseudomonadota</taxon>
        <taxon>Gammaproteobacteria</taxon>
        <taxon>Pseudomonadales</taxon>
        <taxon>Marinobacteraceae</taxon>
        <taxon>Marinobacter</taxon>
    </lineage>
</organism>
<feature type="non-terminal residue" evidence="1">
    <location>
        <position position="65"/>
    </location>
</feature>
<comment type="caution">
    <text evidence="1">The sequence shown here is derived from an EMBL/GenBank/DDBJ whole genome shotgun (WGS) entry which is preliminary data.</text>
</comment>
<protein>
    <submittedName>
        <fullName evidence="1">Uncharacterized protein</fullName>
    </submittedName>
</protein>
<gene>
    <name evidence="1" type="ORF">NLU14_21380</name>
</gene>
<keyword evidence="2" id="KW-1185">Reference proteome</keyword>
<evidence type="ECO:0000313" key="2">
    <source>
        <dbReference type="Proteomes" id="UP001143391"/>
    </source>
</evidence>
<reference evidence="1" key="1">
    <citation type="submission" date="2022-07" db="EMBL/GenBank/DDBJ databases">
        <title>Marinobacter iranensis a new bacterium isolate from a hipersaline lake in Iran.</title>
        <authorList>
            <person name="Mohammad A.M.A."/>
            <person name="Cristina S.-P."/>
            <person name="Antonio V."/>
        </authorList>
    </citation>
    <scope>NUCLEOTIDE SEQUENCE</scope>
    <source>
        <strain evidence="1">71-i</strain>
    </source>
</reference>
<dbReference type="EMBL" id="JANCMW010000048">
    <property type="protein sequence ID" value="MDF0752780.1"/>
    <property type="molecule type" value="Genomic_DNA"/>
</dbReference>